<dbReference type="PANTHER" id="PTHR13799:SF14">
    <property type="entry name" value="GTP CYCLOHYDROLASE 1 TYPE 2 HOMOLOG"/>
    <property type="match status" value="1"/>
</dbReference>
<dbReference type="SUPFAM" id="SSF102705">
    <property type="entry name" value="NIF3 (NGG1p interacting factor 3)-like"/>
    <property type="match status" value="1"/>
</dbReference>
<keyword evidence="8" id="KW-1185">Reference proteome</keyword>
<dbReference type="FunFam" id="3.30.70.120:FF:000006">
    <property type="entry name" value="GTP cyclohydrolase 1 type 2 homolog"/>
    <property type="match status" value="1"/>
</dbReference>
<dbReference type="OrthoDB" id="9792792at2"/>
<sequence length="367" mass="40617">MHRINDLISYLEQIAPLAYQEDYDNCGLLVGDRQQTCTGVVVCLDVIEEVVNEAISKGYNLIVAHHPFIFKGVKKITGSNYVERIIIKAIQHNIAIYAIHTNLDNIEGGVSGMLAQKLGLIHTEILSPKKGLLSKLVTFVPTTHTEQLLQGIFSTGAGSIGNYSECSYTVTGTGSFKPNEKANPTIGTANQAEQVEENRIEIIYPNHLERQVIRALHAHHPYEVPAYDLIALQNRNTEVGSGFVGELEKSMTKEDFLAFITARLSLTCIRYTTAFQGEIKKVALCGGSGSFLLKNAIASKADVLITADFKYHDFFDAEDRILVCDIGHYESEIHTKELLMNVLTKKFANIAVVLSSIHTNPIGYYKL</sequence>
<dbReference type="InterPro" id="IPR015867">
    <property type="entry name" value="N-reg_PII/ATP_PRibTrfase_C"/>
</dbReference>
<evidence type="ECO:0000256" key="5">
    <source>
        <dbReference type="PIRNR" id="PIRNR037489"/>
    </source>
</evidence>
<evidence type="ECO:0000256" key="4">
    <source>
        <dbReference type="ARBA" id="ARBA00022723"/>
    </source>
</evidence>
<evidence type="ECO:0000313" key="7">
    <source>
        <dbReference type="EMBL" id="ABG59072.1"/>
    </source>
</evidence>
<proteinExistence type="inferred from homology"/>
<comment type="similarity">
    <text evidence="1 5">Belongs to the GTP cyclohydrolase I type 2/NIF3 family.</text>
</comment>
<feature type="binding site" evidence="6">
    <location>
        <position position="65"/>
    </location>
    <ligand>
        <name>a divalent metal cation</name>
        <dbReference type="ChEBI" id="CHEBI:60240"/>
        <label>1</label>
    </ligand>
</feature>
<gene>
    <name evidence="7" type="ordered locus">CHU_1805</name>
</gene>
<feature type="binding site" evidence="6">
    <location>
        <position position="66"/>
    </location>
    <ligand>
        <name>a divalent metal cation</name>
        <dbReference type="ChEBI" id="CHEBI:60240"/>
        <label>1</label>
    </ligand>
</feature>
<evidence type="ECO:0000256" key="3">
    <source>
        <dbReference type="ARBA" id="ARBA00022112"/>
    </source>
</evidence>
<reference evidence="7 8" key="1">
    <citation type="journal article" date="2007" name="Appl. Environ. Microbiol.">
        <title>Genome sequence of the cellulolytic gliding bacterium Cytophaga hutchinsonii.</title>
        <authorList>
            <person name="Xie G."/>
            <person name="Bruce D.C."/>
            <person name="Challacombe J.F."/>
            <person name="Chertkov O."/>
            <person name="Detter J.C."/>
            <person name="Gilna P."/>
            <person name="Han C.S."/>
            <person name="Lucas S."/>
            <person name="Misra M."/>
            <person name="Myers G.L."/>
            <person name="Richardson P."/>
            <person name="Tapia R."/>
            <person name="Thayer N."/>
            <person name="Thompson L.S."/>
            <person name="Brettin T.S."/>
            <person name="Henrissat B."/>
            <person name="Wilson D.B."/>
            <person name="McBride M.J."/>
        </authorList>
    </citation>
    <scope>NUCLEOTIDE SEQUENCE [LARGE SCALE GENOMIC DNA]</scope>
    <source>
        <strain evidence="8">ATCC 33406 / DSM 1761 / CIP 103989 / NBRC 15051 / NCIMB 9469 / D465</strain>
    </source>
</reference>
<name>A0A6N4SS05_CYTH3</name>
<dbReference type="RefSeq" id="WP_011585189.1">
    <property type="nucleotide sequence ID" value="NC_008255.1"/>
</dbReference>
<dbReference type="PANTHER" id="PTHR13799">
    <property type="entry name" value="NGG1 INTERACTING FACTOR 3"/>
    <property type="match status" value="1"/>
</dbReference>
<feature type="binding site" evidence="6">
    <location>
        <position position="332"/>
    </location>
    <ligand>
        <name>a divalent metal cation</name>
        <dbReference type="ChEBI" id="CHEBI:60240"/>
        <label>1</label>
    </ligand>
</feature>
<dbReference type="AlphaFoldDB" id="A0A6N4SS05"/>
<keyword evidence="4 5" id="KW-0479">Metal-binding</keyword>
<dbReference type="KEGG" id="chu:CHU_1805"/>
<feature type="binding site" evidence="6">
    <location>
        <position position="104"/>
    </location>
    <ligand>
        <name>a divalent metal cation</name>
        <dbReference type="ChEBI" id="CHEBI:60240"/>
        <label>1</label>
    </ligand>
</feature>
<accession>A0A6N4SS05</accession>
<dbReference type="GO" id="GO:0046872">
    <property type="term" value="F:metal ion binding"/>
    <property type="evidence" value="ECO:0007669"/>
    <property type="project" value="UniProtKB-UniRule"/>
</dbReference>
<dbReference type="Gene3D" id="3.40.1390.30">
    <property type="entry name" value="NIF3 (NGG1p interacting factor 3)-like"/>
    <property type="match status" value="1"/>
</dbReference>
<dbReference type="PIRSF" id="PIRSF037489">
    <property type="entry name" value="UCP037489_NIF3_YqfO"/>
    <property type="match status" value="1"/>
</dbReference>
<dbReference type="NCBIfam" id="TIGR00486">
    <property type="entry name" value="YbgI_SA1388"/>
    <property type="match status" value="1"/>
</dbReference>
<dbReference type="InterPro" id="IPR002678">
    <property type="entry name" value="DUF34/NIF3"/>
</dbReference>
<dbReference type="Gene3D" id="3.30.70.120">
    <property type="match status" value="1"/>
</dbReference>
<evidence type="ECO:0000256" key="6">
    <source>
        <dbReference type="PIRSR" id="PIRSR602678-1"/>
    </source>
</evidence>
<dbReference type="FunFam" id="3.40.1390.30:FF:000001">
    <property type="entry name" value="GTP cyclohydrolase 1 type 2"/>
    <property type="match status" value="1"/>
</dbReference>
<dbReference type="InterPro" id="IPR036069">
    <property type="entry name" value="DUF34/NIF3_sf"/>
</dbReference>
<feature type="binding site" evidence="6">
    <location>
        <position position="328"/>
    </location>
    <ligand>
        <name>a divalent metal cation</name>
        <dbReference type="ChEBI" id="CHEBI:60240"/>
        <label>1</label>
    </ligand>
</feature>
<evidence type="ECO:0000256" key="1">
    <source>
        <dbReference type="ARBA" id="ARBA00006964"/>
    </source>
</evidence>
<dbReference type="EMBL" id="CP000383">
    <property type="protein sequence ID" value="ABG59072.1"/>
    <property type="molecule type" value="Genomic_DNA"/>
</dbReference>
<dbReference type="InterPro" id="IPR017221">
    <property type="entry name" value="DUF34/NIF3_bac"/>
</dbReference>
<dbReference type="Proteomes" id="UP000001822">
    <property type="component" value="Chromosome"/>
</dbReference>
<protein>
    <recommendedName>
        <fullName evidence="3 5">GTP cyclohydrolase 1 type 2 homolog</fullName>
    </recommendedName>
</protein>
<organism evidence="7 8">
    <name type="scientific">Cytophaga hutchinsonii (strain ATCC 33406 / DSM 1761 / CIP 103989 / NBRC 15051 / NCIMB 9469 / D465)</name>
    <dbReference type="NCBI Taxonomy" id="269798"/>
    <lineage>
        <taxon>Bacteria</taxon>
        <taxon>Pseudomonadati</taxon>
        <taxon>Bacteroidota</taxon>
        <taxon>Cytophagia</taxon>
        <taxon>Cytophagales</taxon>
        <taxon>Cytophagaceae</taxon>
        <taxon>Cytophaga</taxon>
    </lineage>
</organism>
<evidence type="ECO:0000313" key="8">
    <source>
        <dbReference type="Proteomes" id="UP000001822"/>
    </source>
</evidence>
<comment type="subunit">
    <text evidence="2">Homohexamer.</text>
</comment>
<dbReference type="GO" id="GO:0005737">
    <property type="term" value="C:cytoplasm"/>
    <property type="evidence" value="ECO:0007669"/>
    <property type="project" value="TreeGrafter"/>
</dbReference>
<dbReference type="Pfam" id="PF01784">
    <property type="entry name" value="DUF34_NIF3"/>
    <property type="match status" value="1"/>
</dbReference>
<evidence type="ECO:0000256" key="2">
    <source>
        <dbReference type="ARBA" id="ARBA00011643"/>
    </source>
</evidence>